<keyword evidence="3" id="KW-1185">Reference proteome</keyword>
<keyword evidence="1" id="KW-0472">Membrane</keyword>
<reference evidence="3" key="1">
    <citation type="journal article" date="2019" name="Int. J. Syst. Evol. Microbiol.">
        <title>The Global Catalogue of Microorganisms (GCM) 10K type strain sequencing project: providing services to taxonomists for standard genome sequencing and annotation.</title>
        <authorList>
            <consortium name="The Broad Institute Genomics Platform"/>
            <consortium name="The Broad Institute Genome Sequencing Center for Infectious Disease"/>
            <person name="Wu L."/>
            <person name="Ma J."/>
        </authorList>
    </citation>
    <scope>NUCLEOTIDE SEQUENCE [LARGE SCALE GENOMIC DNA]</scope>
    <source>
        <strain evidence="3">CGMCC 1.12478</strain>
    </source>
</reference>
<sequence>MRDTPELGVPDLEPVTVDTLRTALRRGWRDLTRAPGYALFFAGVYVLAGWGISAVTLWTGTTYWLVLAAIGFPLIGPFAAVGFYEVSRRLESGDPMVASEILGVVLHQSRRQLPSICVIIIMVFLFWFFLAHMIFALFLGLSTMTNVSSSLDVYLSANGLMMLTVGTIVGALFAILLFNITVIALPLLLDREVDFVTAMITSFQYVMAYPVLMLGWGAFIALVTFLALVPGFLGLFIALPVLGHATWHLYDQLRQPPMTADPA</sequence>
<feature type="transmembrane region" description="Helical" evidence="1">
    <location>
        <begin position="195"/>
        <end position="212"/>
    </location>
</feature>
<feature type="transmembrane region" description="Helical" evidence="1">
    <location>
        <begin position="160"/>
        <end position="188"/>
    </location>
</feature>
<evidence type="ECO:0000256" key="1">
    <source>
        <dbReference type="SAM" id="Phobius"/>
    </source>
</evidence>
<dbReference type="InterPro" id="IPR018692">
    <property type="entry name" value="DUF2189"/>
</dbReference>
<evidence type="ECO:0000313" key="2">
    <source>
        <dbReference type="EMBL" id="GGB96926.1"/>
    </source>
</evidence>
<name>A0ABQ1KH73_9RHOB</name>
<keyword evidence="1" id="KW-1133">Transmembrane helix</keyword>
<protein>
    <submittedName>
        <fullName evidence="2">Membrane protein</fullName>
    </submittedName>
</protein>
<feature type="transmembrane region" description="Helical" evidence="1">
    <location>
        <begin position="34"/>
        <end position="58"/>
    </location>
</feature>
<accession>A0ABQ1KH73</accession>
<dbReference type="RefSeq" id="WP_188481064.1">
    <property type="nucleotide sequence ID" value="NZ_BMFC01000002.1"/>
</dbReference>
<dbReference type="EMBL" id="BMFC01000002">
    <property type="protein sequence ID" value="GGB96926.1"/>
    <property type="molecule type" value="Genomic_DNA"/>
</dbReference>
<feature type="transmembrane region" description="Helical" evidence="1">
    <location>
        <begin position="116"/>
        <end position="140"/>
    </location>
</feature>
<feature type="transmembrane region" description="Helical" evidence="1">
    <location>
        <begin position="218"/>
        <end position="242"/>
    </location>
</feature>
<organism evidence="2 3">
    <name type="scientific">Marivita lacus</name>
    <dbReference type="NCBI Taxonomy" id="1323742"/>
    <lineage>
        <taxon>Bacteria</taxon>
        <taxon>Pseudomonadati</taxon>
        <taxon>Pseudomonadota</taxon>
        <taxon>Alphaproteobacteria</taxon>
        <taxon>Rhodobacterales</taxon>
        <taxon>Roseobacteraceae</taxon>
        <taxon>Marivita</taxon>
    </lineage>
</organism>
<comment type="caution">
    <text evidence="2">The sequence shown here is derived from an EMBL/GenBank/DDBJ whole genome shotgun (WGS) entry which is preliminary data.</text>
</comment>
<proteinExistence type="predicted"/>
<gene>
    <name evidence="2" type="ORF">GCM10011363_11970</name>
</gene>
<dbReference type="Proteomes" id="UP000645462">
    <property type="component" value="Unassembled WGS sequence"/>
</dbReference>
<evidence type="ECO:0000313" key="3">
    <source>
        <dbReference type="Proteomes" id="UP000645462"/>
    </source>
</evidence>
<keyword evidence="1" id="KW-0812">Transmembrane</keyword>
<feature type="transmembrane region" description="Helical" evidence="1">
    <location>
        <begin position="64"/>
        <end position="86"/>
    </location>
</feature>
<dbReference type="Pfam" id="PF09955">
    <property type="entry name" value="DUF2189"/>
    <property type="match status" value="1"/>
</dbReference>